<evidence type="ECO:0000313" key="1">
    <source>
        <dbReference type="EMBL" id="RCH83527.1"/>
    </source>
</evidence>
<accession>A0A367J0R6</accession>
<organism evidence="1 2">
    <name type="scientific">Rhizopus azygosporus</name>
    <name type="common">Rhizopus microsporus var. azygosporus</name>
    <dbReference type="NCBI Taxonomy" id="86630"/>
    <lineage>
        <taxon>Eukaryota</taxon>
        <taxon>Fungi</taxon>
        <taxon>Fungi incertae sedis</taxon>
        <taxon>Mucoromycota</taxon>
        <taxon>Mucoromycotina</taxon>
        <taxon>Mucoromycetes</taxon>
        <taxon>Mucorales</taxon>
        <taxon>Mucorineae</taxon>
        <taxon>Rhizopodaceae</taxon>
        <taxon>Rhizopus</taxon>
    </lineage>
</organism>
<keyword evidence="2" id="KW-1185">Reference proteome</keyword>
<name>A0A367J0R6_RHIAZ</name>
<gene>
    <name evidence="1" type="ORF">CU097_007999</name>
</gene>
<protein>
    <submittedName>
        <fullName evidence="1">Uncharacterized protein</fullName>
    </submittedName>
</protein>
<dbReference type="OrthoDB" id="2287509at2759"/>
<feature type="non-terminal residue" evidence="1">
    <location>
        <position position="1"/>
    </location>
</feature>
<sequence length="138" mass="16048">PLMMLFDGKMGKNYRRLVDERRRQTKSTSPEDFRSIWARHQPPIAPYPLVLRFFEAKQRKNTKPPNTKEIFDIATLLEITLLLTIATMRRPCSDIANLQFRDMEFIINHETHTPTGVTLIARQPEIIAKTSKLVAIDD</sequence>
<dbReference type="AlphaFoldDB" id="A0A367J0R6"/>
<dbReference type="EMBL" id="PJQL01002631">
    <property type="protein sequence ID" value="RCH83527.1"/>
    <property type="molecule type" value="Genomic_DNA"/>
</dbReference>
<proteinExistence type="predicted"/>
<dbReference type="Proteomes" id="UP000252139">
    <property type="component" value="Unassembled WGS sequence"/>
</dbReference>
<reference evidence="1 2" key="1">
    <citation type="journal article" date="2018" name="G3 (Bethesda)">
        <title>Phylogenetic and Phylogenomic Definition of Rhizopus Species.</title>
        <authorList>
            <person name="Gryganskyi A.P."/>
            <person name="Golan J."/>
            <person name="Dolatabadi S."/>
            <person name="Mondo S."/>
            <person name="Robb S."/>
            <person name="Idnurm A."/>
            <person name="Muszewska A."/>
            <person name="Steczkiewicz K."/>
            <person name="Masonjones S."/>
            <person name="Liao H.L."/>
            <person name="Gajdeczka M.T."/>
            <person name="Anike F."/>
            <person name="Vuek A."/>
            <person name="Anishchenko I.M."/>
            <person name="Voigt K."/>
            <person name="de Hoog G.S."/>
            <person name="Smith M.E."/>
            <person name="Heitman J."/>
            <person name="Vilgalys R."/>
            <person name="Stajich J.E."/>
        </authorList>
    </citation>
    <scope>NUCLEOTIDE SEQUENCE [LARGE SCALE GENOMIC DNA]</scope>
    <source>
        <strain evidence="1 2">CBS 357.93</strain>
    </source>
</reference>
<evidence type="ECO:0000313" key="2">
    <source>
        <dbReference type="Proteomes" id="UP000252139"/>
    </source>
</evidence>
<comment type="caution">
    <text evidence="1">The sequence shown here is derived from an EMBL/GenBank/DDBJ whole genome shotgun (WGS) entry which is preliminary data.</text>
</comment>